<organism evidence="2 3">
    <name type="scientific">Kribbella solani</name>
    <dbReference type="NCBI Taxonomy" id="236067"/>
    <lineage>
        <taxon>Bacteria</taxon>
        <taxon>Bacillati</taxon>
        <taxon>Actinomycetota</taxon>
        <taxon>Actinomycetes</taxon>
        <taxon>Propionibacteriales</taxon>
        <taxon>Kribbellaceae</taxon>
        <taxon>Kribbella</taxon>
    </lineage>
</organism>
<keyword evidence="1" id="KW-0472">Membrane</keyword>
<evidence type="ECO:0000256" key="1">
    <source>
        <dbReference type="SAM" id="Phobius"/>
    </source>
</evidence>
<feature type="transmembrane region" description="Helical" evidence="1">
    <location>
        <begin position="202"/>
        <end position="221"/>
    </location>
</feature>
<sequence length="390" mass="40972">MSSKSWRAFALLAGTALLPTVLLTSGMRSELRYASWAETARVLSTSLIVILPVVTLAVLFLAAGQTPRGVVGAVLSGWLVGAGPALFWTVRTAGDAPPLLFLLVPIAWLAAVATTAALLVRAVRRRTAIVAAGIFWLIVIGADLSTGRDSRWLSLLPFSGMSGQPSGEVALNSWLAGVRLFVAAAMVVAVAFLAYPNRRTAGWAAVGVIIASIAFPVPVYASAAPQVACLDGRPRVCLLTEHRSDLPAVKAMVDRVAAAAGPELFPFTLASETAVNGPTAVQLAVGPERTGSLARDVAGELAGKVARIDRCAPTPGQHVDPAYRLVAFWFVERMGLPLDDFARDPELEPRLAAWRRHPAEVTAALRTLTGRLDACTLTAGELPAGPPATR</sequence>
<feature type="transmembrane region" description="Helical" evidence="1">
    <location>
        <begin position="174"/>
        <end position="195"/>
    </location>
</feature>
<feature type="transmembrane region" description="Helical" evidence="1">
    <location>
        <begin position="127"/>
        <end position="146"/>
    </location>
</feature>
<protein>
    <submittedName>
        <fullName evidence="2">Uncharacterized protein</fullName>
    </submittedName>
</protein>
<evidence type="ECO:0000313" key="3">
    <source>
        <dbReference type="Proteomes" id="UP000558997"/>
    </source>
</evidence>
<name>A0A841DCJ1_9ACTN</name>
<dbReference type="Proteomes" id="UP000558997">
    <property type="component" value="Unassembled WGS sequence"/>
</dbReference>
<feature type="transmembrane region" description="Helical" evidence="1">
    <location>
        <begin position="99"/>
        <end position="120"/>
    </location>
</feature>
<dbReference type="AlphaFoldDB" id="A0A841DCJ1"/>
<accession>A0A841DCJ1</accession>
<evidence type="ECO:0000313" key="2">
    <source>
        <dbReference type="EMBL" id="MBB5976774.1"/>
    </source>
</evidence>
<dbReference type="RefSeq" id="WP_184830440.1">
    <property type="nucleotide sequence ID" value="NZ_BAAAVN010000019.1"/>
</dbReference>
<dbReference type="EMBL" id="JACHNF010000001">
    <property type="protein sequence ID" value="MBB5976774.1"/>
    <property type="molecule type" value="Genomic_DNA"/>
</dbReference>
<keyword evidence="3" id="KW-1185">Reference proteome</keyword>
<keyword evidence="1" id="KW-0812">Transmembrane</keyword>
<keyword evidence="1" id="KW-1133">Transmembrane helix</keyword>
<proteinExistence type="predicted"/>
<feature type="transmembrane region" description="Helical" evidence="1">
    <location>
        <begin position="39"/>
        <end position="62"/>
    </location>
</feature>
<feature type="transmembrane region" description="Helical" evidence="1">
    <location>
        <begin position="69"/>
        <end position="87"/>
    </location>
</feature>
<comment type="caution">
    <text evidence="2">The sequence shown here is derived from an EMBL/GenBank/DDBJ whole genome shotgun (WGS) entry which is preliminary data.</text>
</comment>
<reference evidence="2 3" key="1">
    <citation type="submission" date="2020-08" db="EMBL/GenBank/DDBJ databases">
        <title>Sequencing the genomes of 1000 actinobacteria strains.</title>
        <authorList>
            <person name="Klenk H.-P."/>
        </authorList>
    </citation>
    <scope>NUCLEOTIDE SEQUENCE [LARGE SCALE GENOMIC DNA]</scope>
    <source>
        <strain evidence="2 3">DSM 17294</strain>
    </source>
</reference>
<gene>
    <name evidence="2" type="ORF">HDA44_000115</name>
</gene>